<dbReference type="AlphaFoldDB" id="A0A7H8N2W6"/>
<sequence length="116" mass="12759">MKPSRAARVPAPRGYRLGVELAAALPERYPELAPAEQAKLAEAAVVLVVEFSGRRFDTRQLALDLRGRHMKAVVARRSAKARQVAVIDAQVLRETAVECDESGRLLRLERSLRGAS</sequence>
<proteinExistence type="predicted"/>
<dbReference type="Proteomes" id="UP000509303">
    <property type="component" value="Chromosome"/>
</dbReference>
<gene>
    <name evidence="1" type="ORF">HUT08_04080</name>
</gene>
<organism evidence="1 2">
    <name type="scientific">Streptomyces buecherae</name>
    <dbReference type="NCBI Taxonomy" id="2763006"/>
    <lineage>
        <taxon>Bacteria</taxon>
        <taxon>Bacillati</taxon>
        <taxon>Actinomycetota</taxon>
        <taxon>Actinomycetes</taxon>
        <taxon>Kitasatosporales</taxon>
        <taxon>Streptomycetaceae</taxon>
        <taxon>Streptomyces</taxon>
    </lineage>
</organism>
<evidence type="ECO:0000313" key="2">
    <source>
        <dbReference type="Proteomes" id="UP000509303"/>
    </source>
</evidence>
<keyword evidence="2" id="KW-1185">Reference proteome</keyword>
<evidence type="ECO:0000313" key="1">
    <source>
        <dbReference type="EMBL" id="QKW48854.1"/>
    </source>
</evidence>
<name>A0A7H8N2W6_9ACTN</name>
<dbReference type="EMBL" id="CP054929">
    <property type="protein sequence ID" value="QKW48854.1"/>
    <property type="molecule type" value="Genomic_DNA"/>
</dbReference>
<dbReference type="RefSeq" id="WP_176160586.1">
    <property type="nucleotide sequence ID" value="NZ_CP054929.1"/>
</dbReference>
<reference evidence="1 2" key="1">
    <citation type="submission" date="2020-06" db="EMBL/GenBank/DDBJ databases">
        <title>Genome mining for natural products.</title>
        <authorList>
            <person name="Zhang B."/>
            <person name="Shi J."/>
            <person name="Ge H."/>
        </authorList>
    </citation>
    <scope>NUCLEOTIDE SEQUENCE [LARGE SCALE GENOMIC DNA]</scope>
    <source>
        <strain evidence="1 2">NA00687</strain>
    </source>
</reference>
<protein>
    <submittedName>
        <fullName evidence="1">Uncharacterized protein</fullName>
    </submittedName>
</protein>
<accession>A0A7H8N2W6</accession>